<sequence length="266" mass="29180">MENPNFFPSTPRHKRKCDDSDAVLELLNGVSLSPRSKRMRQEFGSTSHCNEFVSNFASVPTPEVDFSDQPSSEMLLAPPDVDVSEHLVEPLPSAPLNNERAIVLYKPVNPPLFPGGPSAGSQVFLNARMLQTGVLDASNLLRNRKVEDLPWLQAPKSGVTIVDLSEEEASQPHVVLDNHLALIPWESNSTVNMLASQRAVQPCNVGIDGMSVDDATSGVEAMEEDNELSASFVNPQLSNSSSSFCYEPWQQYGPPQPQHSSVMWSH</sequence>
<dbReference type="EMBL" id="JABFUD020000008">
    <property type="protein sequence ID" value="KAI5076558.1"/>
    <property type="molecule type" value="Genomic_DNA"/>
</dbReference>
<proteinExistence type="predicted"/>
<dbReference type="Proteomes" id="UP000886520">
    <property type="component" value="Chromosome 8"/>
</dbReference>
<evidence type="ECO:0000313" key="2">
    <source>
        <dbReference type="Proteomes" id="UP000886520"/>
    </source>
</evidence>
<protein>
    <submittedName>
        <fullName evidence="1">Uncharacterized protein</fullName>
    </submittedName>
</protein>
<dbReference type="PANTHER" id="PTHR35510:SF1">
    <property type="entry name" value="DBH-LIKE MONOOXYGENASE"/>
    <property type="match status" value="1"/>
</dbReference>
<evidence type="ECO:0000313" key="1">
    <source>
        <dbReference type="EMBL" id="KAI5076558.1"/>
    </source>
</evidence>
<dbReference type="OrthoDB" id="1937743at2759"/>
<dbReference type="PANTHER" id="PTHR35510">
    <property type="entry name" value="DBH-LIKE MONOOXYGENASE"/>
    <property type="match status" value="1"/>
</dbReference>
<name>A0A9D4UYY4_ADICA</name>
<comment type="caution">
    <text evidence="1">The sequence shown here is derived from an EMBL/GenBank/DDBJ whole genome shotgun (WGS) entry which is preliminary data.</text>
</comment>
<gene>
    <name evidence="1" type="ORF">GOP47_0008623</name>
</gene>
<keyword evidence="2" id="KW-1185">Reference proteome</keyword>
<organism evidence="1 2">
    <name type="scientific">Adiantum capillus-veneris</name>
    <name type="common">Maidenhair fern</name>
    <dbReference type="NCBI Taxonomy" id="13818"/>
    <lineage>
        <taxon>Eukaryota</taxon>
        <taxon>Viridiplantae</taxon>
        <taxon>Streptophyta</taxon>
        <taxon>Embryophyta</taxon>
        <taxon>Tracheophyta</taxon>
        <taxon>Polypodiopsida</taxon>
        <taxon>Polypodiidae</taxon>
        <taxon>Polypodiales</taxon>
        <taxon>Pteridineae</taxon>
        <taxon>Pteridaceae</taxon>
        <taxon>Vittarioideae</taxon>
        <taxon>Adiantum</taxon>
    </lineage>
</organism>
<reference evidence="1" key="1">
    <citation type="submission" date="2021-01" db="EMBL/GenBank/DDBJ databases">
        <title>Adiantum capillus-veneris genome.</title>
        <authorList>
            <person name="Fang Y."/>
            <person name="Liao Q."/>
        </authorList>
    </citation>
    <scope>NUCLEOTIDE SEQUENCE</scope>
    <source>
        <strain evidence="1">H3</strain>
        <tissue evidence="1">Leaf</tissue>
    </source>
</reference>
<dbReference type="AlphaFoldDB" id="A0A9D4UYY4"/>
<accession>A0A9D4UYY4</accession>